<evidence type="ECO:0000313" key="2">
    <source>
        <dbReference type="Proteomes" id="UP000003163"/>
    </source>
</evidence>
<reference evidence="1 2" key="1">
    <citation type="submission" date="2011-08" db="EMBL/GenBank/DDBJ databases">
        <authorList>
            <person name="Liu Z.J."/>
            <person name="Shi F.L."/>
            <person name="Lu J.Q."/>
            <person name="Li M."/>
            <person name="Wang Z.L."/>
        </authorList>
    </citation>
    <scope>NUCLEOTIDE SEQUENCE [LARGE SCALE GENOMIC DNA]</scope>
    <source>
        <strain evidence="1 2">USNM 41457</strain>
    </source>
</reference>
<reference evidence="2" key="2">
    <citation type="submission" date="2015-07" db="EMBL/GenBank/DDBJ databases">
        <title>Contrasting host-pathogen interactions and genome evolution in two generalist and specialist microsporidian pathogens of mosquitoes.</title>
        <authorList>
            <consortium name="The Broad Institute Genomics Platform"/>
            <consortium name="The Broad Institute Genome Sequencing Center for Infectious Disease"/>
            <person name="Cuomo C.A."/>
            <person name="Sanscrainte N.D."/>
            <person name="Goldberg J.M."/>
            <person name="Heiman D."/>
            <person name="Young S."/>
            <person name="Zeng Q."/>
            <person name="Becnel J.J."/>
            <person name="Birren B.W."/>
        </authorList>
    </citation>
    <scope>NUCLEOTIDE SEQUENCE [LARGE SCALE GENOMIC DNA]</scope>
    <source>
        <strain evidence="2">USNM 41457</strain>
    </source>
</reference>
<comment type="caution">
    <text evidence="1">The sequence shown here is derived from an EMBL/GenBank/DDBJ whole genome shotgun (WGS) entry which is preliminary data.</text>
</comment>
<protein>
    <submittedName>
        <fullName evidence="1">Uncharacterized protein</fullName>
    </submittedName>
</protein>
<dbReference type="InParanoid" id="J9D9S5"/>
<dbReference type="AlphaFoldDB" id="J9D9S5"/>
<dbReference type="Proteomes" id="UP000003163">
    <property type="component" value="Unassembled WGS sequence"/>
</dbReference>
<evidence type="ECO:0000313" key="1">
    <source>
        <dbReference type="EMBL" id="EJW04259.1"/>
    </source>
</evidence>
<dbReference type="EMBL" id="AFBI03000021">
    <property type="protein sequence ID" value="EJW04259.1"/>
    <property type="molecule type" value="Genomic_DNA"/>
</dbReference>
<proteinExistence type="predicted"/>
<organism evidence="1 2">
    <name type="scientific">Edhazardia aedis (strain USNM 41457)</name>
    <name type="common">Microsporidian parasite</name>
    <dbReference type="NCBI Taxonomy" id="1003232"/>
    <lineage>
        <taxon>Eukaryota</taxon>
        <taxon>Fungi</taxon>
        <taxon>Fungi incertae sedis</taxon>
        <taxon>Microsporidia</taxon>
        <taxon>Edhazardia</taxon>
    </lineage>
</organism>
<dbReference type="VEuPathDB" id="MicrosporidiaDB:EDEG_01473"/>
<gene>
    <name evidence="1" type="ORF">EDEG_01473</name>
</gene>
<keyword evidence="2" id="KW-1185">Reference proteome</keyword>
<dbReference type="HOGENOM" id="CLU_2073108_0_0_1"/>
<accession>J9D9S5</accession>
<name>J9D9S5_EDHAE</name>
<sequence>MILCIFTNLKIISKYSSARFIHFYFIKRKFKSKHMLKHLKRFYPQQFNNHRNIFPAKKLNHHIHLLVNLIEECVDTFDIMINELNESLKFPLDLHIIESKCKNNKFIDVKKFIKYELA</sequence>